<dbReference type="RefSeq" id="WP_230098378.1">
    <property type="nucleotide sequence ID" value="NZ_CAKKNT010000006.1"/>
</dbReference>
<feature type="transmembrane region" description="Helical" evidence="1">
    <location>
        <begin position="26"/>
        <end position="45"/>
    </location>
</feature>
<protein>
    <recommendedName>
        <fullName evidence="4">Phage holin family protein</fullName>
    </recommendedName>
</protein>
<accession>A0ABM8ZBL8</accession>
<organism evidence="2 3">
    <name type="scientific">Periweissella ghanensis</name>
    <dbReference type="NCBI Taxonomy" id="467997"/>
    <lineage>
        <taxon>Bacteria</taxon>
        <taxon>Bacillati</taxon>
        <taxon>Bacillota</taxon>
        <taxon>Bacilli</taxon>
        <taxon>Lactobacillales</taxon>
        <taxon>Lactobacillaceae</taxon>
        <taxon>Periweissella</taxon>
    </lineage>
</organism>
<dbReference type="Pfam" id="PF04020">
    <property type="entry name" value="Phage_holin_4_2"/>
    <property type="match status" value="1"/>
</dbReference>
<reference evidence="2 3" key="1">
    <citation type="submission" date="2021-11" db="EMBL/GenBank/DDBJ databases">
        <authorList>
            <person name="Depoorter E."/>
        </authorList>
    </citation>
    <scope>NUCLEOTIDE SEQUENCE [LARGE SCALE GENOMIC DNA]</scope>
    <source>
        <strain evidence="2 3">LMG 24286</strain>
    </source>
</reference>
<proteinExistence type="predicted"/>
<keyword evidence="1" id="KW-0472">Membrane</keyword>
<evidence type="ECO:0008006" key="4">
    <source>
        <dbReference type="Google" id="ProtNLM"/>
    </source>
</evidence>
<dbReference type="InterPro" id="IPR007165">
    <property type="entry name" value="Phage_holin_4_2"/>
</dbReference>
<evidence type="ECO:0000313" key="2">
    <source>
        <dbReference type="EMBL" id="CAH0418283.1"/>
    </source>
</evidence>
<sequence length="119" mass="12964">MTFLQRVIINVISFTALAGLLQSTQIFYVGSIWAALGAAIVLALLNAFVKPFLVIISLPITIMTLGLFSIIINALLLELTAYLVGTHNFHFASFGATILMAIIMSVINAIVSNYFNREN</sequence>
<feature type="transmembrane region" description="Helical" evidence="1">
    <location>
        <begin position="52"/>
        <end position="77"/>
    </location>
</feature>
<dbReference type="PANTHER" id="PTHR37309">
    <property type="entry name" value="SLR0284 PROTEIN"/>
    <property type="match status" value="1"/>
</dbReference>
<evidence type="ECO:0000313" key="3">
    <source>
        <dbReference type="Proteomes" id="UP000789719"/>
    </source>
</evidence>
<evidence type="ECO:0000256" key="1">
    <source>
        <dbReference type="SAM" id="Phobius"/>
    </source>
</evidence>
<gene>
    <name evidence="2" type="ORF">WGH24286_00701</name>
</gene>
<keyword evidence="3" id="KW-1185">Reference proteome</keyword>
<dbReference type="PANTHER" id="PTHR37309:SF1">
    <property type="entry name" value="SLR0284 PROTEIN"/>
    <property type="match status" value="1"/>
</dbReference>
<keyword evidence="1" id="KW-0812">Transmembrane</keyword>
<dbReference type="EMBL" id="CAKKNT010000006">
    <property type="protein sequence ID" value="CAH0418283.1"/>
    <property type="molecule type" value="Genomic_DNA"/>
</dbReference>
<name>A0ABM8ZBL8_9LACO</name>
<comment type="caution">
    <text evidence="2">The sequence shown here is derived from an EMBL/GenBank/DDBJ whole genome shotgun (WGS) entry which is preliminary data.</text>
</comment>
<keyword evidence="1" id="KW-1133">Transmembrane helix</keyword>
<feature type="transmembrane region" description="Helical" evidence="1">
    <location>
        <begin position="89"/>
        <end position="111"/>
    </location>
</feature>
<dbReference type="Proteomes" id="UP000789719">
    <property type="component" value="Unassembled WGS sequence"/>
</dbReference>